<accession>A0AAJ1D3I8</accession>
<sequence>MMNNAGCRVQPAPEPENTMLKKNLSLSAIVLATTLTGCSSFMSGIGQSGWLNDDHPMPSDVKDQATAEKRNQVSDAYGPIAIPADTVAMRLKEKFGFVSDGDVAAAHNSGQGNAGWSASAISEGTSWSAEPGSYYRMSRNWAGNDRLTIEVRRAFKGTGATGNKAGSFIVSTYISSDPKHVTDAWTKRLFSQIHAGARGEAE</sequence>
<comment type="caution">
    <text evidence="2">The sequence shown here is derived from an EMBL/GenBank/DDBJ whole genome shotgun (WGS) entry which is preliminary data.</text>
</comment>
<proteinExistence type="predicted"/>
<reference evidence="2" key="1">
    <citation type="submission" date="2022-06" db="EMBL/GenBank/DDBJ databases">
        <title>Dynamics of rice microbiomes reveals core vertical transmitted seed endophytes.</title>
        <authorList>
            <person name="Liao K."/>
            <person name="Zhang X."/>
        </authorList>
    </citation>
    <scope>NUCLEOTIDE SEQUENCE</scope>
    <source>
        <strain evidence="2">JT1-17</strain>
    </source>
</reference>
<dbReference type="AlphaFoldDB" id="A0AAJ1D3I8"/>
<organism evidence="2 3">
    <name type="scientific">Pantoea ananas</name>
    <name type="common">Erwinia uredovora</name>
    <dbReference type="NCBI Taxonomy" id="553"/>
    <lineage>
        <taxon>Bacteria</taxon>
        <taxon>Pseudomonadati</taxon>
        <taxon>Pseudomonadota</taxon>
        <taxon>Gammaproteobacteria</taxon>
        <taxon>Enterobacterales</taxon>
        <taxon>Erwiniaceae</taxon>
        <taxon>Pantoea</taxon>
    </lineage>
</organism>
<protein>
    <submittedName>
        <fullName evidence="2">Uncharacterized protein</fullName>
    </submittedName>
</protein>
<dbReference type="EMBL" id="JANFVX010000048">
    <property type="protein sequence ID" value="MCW0346584.1"/>
    <property type="molecule type" value="Genomic_DNA"/>
</dbReference>
<name>A0AAJ1D3I8_PANAN</name>
<evidence type="ECO:0000313" key="3">
    <source>
        <dbReference type="Proteomes" id="UP001208888"/>
    </source>
</evidence>
<feature type="region of interest" description="Disordered" evidence="1">
    <location>
        <begin position="52"/>
        <end position="72"/>
    </location>
</feature>
<evidence type="ECO:0000256" key="1">
    <source>
        <dbReference type="SAM" id="MobiDB-lite"/>
    </source>
</evidence>
<dbReference type="Proteomes" id="UP001208888">
    <property type="component" value="Unassembled WGS sequence"/>
</dbReference>
<evidence type="ECO:0000313" key="2">
    <source>
        <dbReference type="EMBL" id="MCW0346584.1"/>
    </source>
</evidence>
<gene>
    <name evidence="2" type="ORF">NB703_004677</name>
</gene>